<dbReference type="FunFam" id="3.40.50.1460:FF:000001">
    <property type="entry name" value="Caspase-3 preproprotein"/>
    <property type="match status" value="1"/>
</dbReference>
<dbReference type="InterPro" id="IPR001309">
    <property type="entry name" value="Pept_C14_p20"/>
</dbReference>
<evidence type="ECO:0000256" key="7">
    <source>
        <dbReference type="RuleBase" id="RU003971"/>
    </source>
</evidence>
<feature type="compositionally biased region" description="Basic and acidic residues" evidence="8">
    <location>
        <begin position="98"/>
        <end position="118"/>
    </location>
</feature>
<dbReference type="InterPro" id="IPR002398">
    <property type="entry name" value="Pept_C14"/>
</dbReference>
<proteinExistence type="inferred from homology"/>
<keyword evidence="4" id="KW-0378">Hydrolase</keyword>
<feature type="compositionally biased region" description="Basic and acidic residues" evidence="8">
    <location>
        <begin position="1"/>
        <end position="11"/>
    </location>
</feature>
<dbReference type="AlphaFoldDB" id="A0AAN8SFJ0"/>
<dbReference type="Gene3D" id="3.40.50.1460">
    <property type="match status" value="1"/>
</dbReference>
<evidence type="ECO:0000256" key="6">
    <source>
        <dbReference type="ARBA" id="ARBA00023145"/>
    </source>
</evidence>
<evidence type="ECO:0000313" key="11">
    <source>
        <dbReference type="EMBL" id="KAK6633921.1"/>
    </source>
</evidence>
<feature type="domain" description="Caspase family p10" evidence="9">
    <location>
        <begin position="377"/>
        <end position="472"/>
    </location>
</feature>
<keyword evidence="2" id="KW-0645">Protease</keyword>
<dbReference type="InterPro" id="IPR011600">
    <property type="entry name" value="Pept_C14_caspase"/>
</dbReference>
<organism evidence="12 14">
    <name type="scientific">Polyplax serrata</name>
    <name type="common">Common mouse louse</name>
    <dbReference type="NCBI Taxonomy" id="468196"/>
    <lineage>
        <taxon>Eukaryota</taxon>
        <taxon>Metazoa</taxon>
        <taxon>Ecdysozoa</taxon>
        <taxon>Arthropoda</taxon>
        <taxon>Hexapoda</taxon>
        <taxon>Insecta</taxon>
        <taxon>Pterygota</taxon>
        <taxon>Neoptera</taxon>
        <taxon>Paraneoptera</taxon>
        <taxon>Psocodea</taxon>
        <taxon>Troctomorpha</taxon>
        <taxon>Phthiraptera</taxon>
        <taxon>Anoplura</taxon>
        <taxon>Polyplacidae</taxon>
        <taxon>Polyplax</taxon>
    </lineage>
</organism>
<evidence type="ECO:0000256" key="3">
    <source>
        <dbReference type="ARBA" id="ARBA00022703"/>
    </source>
</evidence>
<evidence type="ECO:0008006" key="15">
    <source>
        <dbReference type="Google" id="ProtNLM"/>
    </source>
</evidence>
<accession>A0AAN8SFJ0</accession>
<dbReference type="InterPro" id="IPR033139">
    <property type="entry name" value="Caspase_cys_AS"/>
</dbReference>
<evidence type="ECO:0000256" key="8">
    <source>
        <dbReference type="SAM" id="MobiDB-lite"/>
    </source>
</evidence>
<dbReference type="GO" id="GO:1990525">
    <property type="term" value="F:BIR domain binding"/>
    <property type="evidence" value="ECO:0007669"/>
    <property type="project" value="UniProtKB-ARBA"/>
</dbReference>
<dbReference type="GO" id="GO:0016322">
    <property type="term" value="P:neuron remodeling"/>
    <property type="evidence" value="ECO:0007669"/>
    <property type="project" value="UniProtKB-ARBA"/>
</dbReference>
<dbReference type="GO" id="GO:0043525">
    <property type="term" value="P:positive regulation of neuron apoptotic process"/>
    <property type="evidence" value="ECO:0007669"/>
    <property type="project" value="TreeGrafter"/>
</dbReference>
<dbReference type="Proteomes" id="UP001372834">
    <property type="component" value="Unassembled WGS sequence"/>
</dbReference>
<dbReference type="InterPro" id="IPR002138">
    <property type="entry name" value="Pept_C14_p10"/>
</dbReference>
<dbReference type="PROSITE" id="PS01121">
    <property type="entry name" value="CASPASE_HIS"/>
    <property type="match status" value="1"/>
</dbReference>
<dbReference type="GO" id="GO:0045476">
    <property type="term" value="P:nurse cell apoptotic process"/>
    <property type="evidence" value="ECO:0007669"/>
    <property type="project" value="UniProtKB-ARBA"/>
</dbReference>
<feature type="region of interest" description="Disordered" evidence="8">
    <location>
        <begin position="98"/>
        <end position="126"/>
    </location>
</feature>
<dbReference type="Pfam" id="PF00656">
    <property type="entry name" value="Peptidase_C14"/>
    <property type="match status" value="1"/>
</dbReference>
<dbReference type="EMBL" id="JAWJWF010000004">
    <property type="protein sequence ID" value="KAK6633921.1"/>
    <property type="molecule type" value="Genomic_DNA"/>
</dbReference>
<keyword evidence="5" id="KW-0788">Thiol protease</keyword>
<feature type="compositionally biased region" description="Low complexity" evidence="8">
    <location>
        <begin position="164"/>
        <end position="179"/>
    </location>
</feature>
<comment type="caution">
    <text evidence="12">The sequence shown here is derived from an EMBL/GenBank/DDBJ whole genome shotgun (WGS) entry which is preliminary data.</text>
</comment>
<feature type="compositionally biased region" description="Polar residues" evidence="8">
    <location>
        <begin position="181"/>
        <end position="191"/>
    </location>
</feature>
<dbReference type="GO" id="GO:0005737">
    <property type="term" value="C:cytoplasm"/>
    <property type="evidence" value="ECO:0007669"/>
    <property type="project" value="TreeGrafter"/>
</dbReference>
<dbReference type="GO" id="GO:0006508">
    <property type="term" value="P:proteolysis"/>
    <property type="evidence" value="ECO:0007669"/>
    <property type="project" value="UniProtKB-KW"/>
</dbReference>
<evidence type="ECO:0000259" key="9">
    <source>
        <dbReference type="PROSITE" id="PS50207"/>
    </source>
</evidence>
<dbReference type="SUPFAM" id="SSF52129">
    <property type="entry name" value="Caspase-like"/>
    <property type="match status" value="1"/>
</dbReference>
<keyword evidence="13" id="KW-1185">Reference proteome</keyword>
<dbReference type="GO" id="GO:0045751">
    <property type="term" value="P:negative regulation of Toll signaling pathway"/>
    <property type="evidence" value="ECO:0007669"/>
    <property type="project" value="UniProtKB-ARBA"/>
</dbReference>
<dbReference type="PRINTS" id="PR00376">
    <property type="entry name" value="IL1BCENZYME"/>
</dbReference>
<feature type="compositionally biased region" description="Polar residues" evidence="8">
    <location>
        <begin position="12"/>
        <end position="22"/>
    </location>
</feature>
<gene>
    <name evidence="12" type="ORF">RUM43_001520</name>
    <name evidence="11" type="ORF">RUM44_004528</name>
</gene>
<dbReference type="EMBL" id="JAWJWE010000001">
    <property type="protein sequence ID" value="KAK6645244.1"/>
    <property type="molecule type" value="Genomic_DNA"/>
</dbReference>
<reference evidence="12 14" key="1">
    <citation type="submission" date="2023-10" db="EMBL/GenBank/DDBJ databases">
        <title>Genomes of two closely related lineages of the louse Polyplax serrata with different host specificities.</title>
        <authorList>
            <person name="Martinu J."/>
            <person name="Tarabai H."/>
            <person name="Stefka J."/>
            <person name="Hypsa V."/>
        </authorList>
    </citation>
    <scope>NUCLEOTIDE SEQUENCE [LARGE SCALE GENOMIC DNA]</scope>
    <source>
        <strain evidence="11">98ZLc_SE</strain>
        <strain evidence="12">HR10_N</strain>
    </source>
</reference>
<dbReference type="InterPro" id="IPR029030">
    <property type="entry name" value="Caspase-like_dom_sf"/>
</dbReference>
<dbReference type="GO" id="GO:0004197">
    <property type="term" value="F:cysteine-type endopeptidase activity"/>
    <property type="evidence" value="ECO:0007669"/>
    <property type="project" value="InterPro"/>
</dbReference>
<dbReference type="InterPro" id="IPR016129">
    <property type="entry name" value="Caspase_his_AS"/>
</dbReference>
<dbReference type="PROSITE" id="PS01122">
    <property type="entry name" value="CASPASE_CYS"/>
    <property type="match status" value="1"/>
</dbReference>
<keyword evidence="6" id="KW-0865">Zymogen</keyword>
<evidence type="ECO:0000256" key="4">
    <source>
        <dbReference type="ARBA" id="ARBA00022801"/>
    </source>
</evidence>
<dbReference type="PROSITE" id="PS50207">
    <property type="entry name" value="CASPASE_P10"/>
    <property type="match status" value="1"/>
</dbReference>
<evidence type="ECO:0000313" key="14">
    <source>
        <dbReference type="Proteomes" id="UP001372834"/>
    </source>
</evidence>
<dbReference type="SMART" id="SM00115">
    <property type="entry name" value="CASc"/>
    <property type="match status" value="1"/>
</dbReference>
<evidence type="ECO:0000313" key="13">
    <source>
        <dbReference type="Proteomes" id="UP001359485"/>
    </source>
</evidence>
<keyword evidence="3" id="KW-0053">Apoptosis</keyword>
<dbReference type="PROSITE" id="PS50208">
    <property type="entry name" value="CASPASE_P20"/>
    <property type="match status" value="1"/>
</dbReference>
<feature type="domain" description="Caspase family p20" evidence="10">
    <location>
        <begin position="231"/>
        <end position="355"/>
    </location>
</feature>
<feature type="region of interest" description="Disordered" evidence="8">
    <location>
        <begin position="1"/>
        <end position="22"/>
    </location>
</feature>
<sequence>MKRLEKVDKSVNDMSNGNENGGLSETIIRNISKAFYINSIELVDNGPFVYDDLPYGGGNLDDDVFIEKEKEFSCLSAQQPDRNETAFSFEGVERRRLSSSDEVSKNYQGEDPKKEARRTGRSRRASDVIDSIGDECVNLRKSLETGGIAIASPRNRVSSDLGYSGSFTSSPSASSGFPPQMCNTTTTTSRGVNDVTDSKPFLNIHEGSSNGPEAVMPVERDADEYNMYHRRRGRAIIINNDVFDNNLVNPRKGSHVDVENLRNEFTNLGFEVTVFGNMSFHQISEAINEVSKEDHSDADCLMIAVLTHGFDSGYLYARDTIYSIDSLWLPFTADRCLTLAGKPKIFFVQACRGGKVDSGVTLVSRKGSVSETDAGTAAYKLPSHSDFLIAYSCPDGYYSWRNTEDGTWFIQSLVEELRKNGKTTNFLTLLTRVNRRVAVQFSSYNEEEPWLHDKKQVSTFQSTLIRDLIFRPKKN</sequence>
<protein>
    <recommendedName>
        <fullName evidence="15">Caspase-1</fullName>
    </recommendedName>
</protein>
<dbReference type="CDD" id="cd00032">
    <property type="entry name" value="CASc"/>
    <property type="match status" value="1"/>
</dbReference>
<comment type="similarity">
    <text evidence="1 7">Belongs to the peptidase C14A family.</text>
</comment>
<name>A0AAN8SFJ0_POLSC</name>
<dbReference type="PANTHER" id="PTHR10454:SF232">
    <property type="entry name" value="AT03047P-RELATED"/>
    <property type="match status" value="1"/>
</dbReference>
<feature type="region of interest" description="Disordered" evidence="8">
    <location>
        <begin position="162"/>
        <end position="194"/>
    </location>
</feature>
<dbReference type="Proteomes" id="UP001359485">
    <property type="component" value="Unassembled WGS sequence"/>
</dbReference>
<evidence type="ECO:0000259" key="10">
    <source>
        <dbReference type="PROSITE" id="PS50208"/>
    </source>
</evidence>
<evidence type="ECO:0000256" key="2">
    <source>
        <dbReference type="ARBA" id="ARBA00022670"/>
    </source>
</evidence>
<evidence type="ECO:0000313" key="12">
    <source>
        <dbReference type="EMBL" id="KAK6645244.1"/>
    </source>
</evidence>
<evidence type="ECO:0000256" key="1">
    <source>
        <dbReference type="ARBA" id="ARBA00010134"/>
    </source>
</evidence>
<dbReference type="InterPro" id="IPR015917">
    <property type="entry name" value="Pept_C14A"/>
</dbReference>
<dbReference type="PANTHER" id="PTHR10454">
    <property type="entry name" value="CASPASE"/>
    <property type="match status" value="1"/>
</dbReference>
<evidence type="ECO:0000256" key="5">
    <source>
        <dbReference type="ARBA" id="ARBA00022807"/>
    </source>
</evidence>